<dbReference type="EMBL" id="CP018082">
    <property type="protein sequence ID" value="APE36884.1"/>
    <property type="molecule type" value="Genomic_DNA"/>
</dbReference>
<dbReference type="Proteomes" id="UP000183810">
    <property type="component" value="Chromosome"/>
</dbReference>
<keyword evidence="2" id="KW-1003">Cell membrane</keyword>
<dbReference type="GO" id="GO:0005886">
    <property type="term" value="C:plasma membrane"/>
    <property type="evidence" value="ECO:0007669"/>
    <property type="project" value="UniProtKB-SubCell"/>
</dbReference>
<feature type="transmembrane region" description="Helical" evidence="9">
    <location>
        <begin position="356"/>
        <end position="374"/>
    </location>
</feature>
<evidence type="ECO:0000256" key="6">
    <source>
        <dbReference type="ARBA" id="ARBA00023136"/>
    </source>
</evidence>
<accession>A0A1J0VXV0</accession>
<feature type="transmembrane region" description="Helical" evidence="9">
    <location>
        <begin position="243"/>
        <end position="261"/>
    </location>
</feature>
<evidence type="ECO:0000313" key="11">
    <source>
        <dbReference type="Proteomes" id="UP000183810"/>
    </source>
</evidence>
<sequence>MSVILLGWSSDLLGVQHEDLEVYRFGVEAWWSGQDIYGTLPPTSAGVHLPFLYPPFAVLILSPLAVLPWSAAVLTLFLLNLACLVATLYVVLRAIAPQLSVPVALTIAGAASAPALLLEPLRQTFHFGQVNLLLMGLVAVDCLARRTPWPRGMALGIAAAIKLTPVAFILFFLARRDYRSAAVAAATGLTAGAVGFLIDWEASMTYWFNGFELMSWMSGTPYLTNQTLEASIARYDLGEPTQTIAWAGLTLTLLGTVWFVIRRSGAALSMLLIAAFALLASPTSWSHHWVWVAPAIVLMGGYAVDRWERNRTAAISWLCAATFTAALFYLAPFALVPGSADRELAWTVPQQFLGNSYTWFTILLISGYAAASAAHRDRPLAGTTVRRDVEPNQPSRWADRSCD</sequence>
<evidence type="ECO:0000256" key="4">
    <source>
        <dbReference type="ARBA" id="ARBA00022692"/>
    </source>
</evidence>
<evidence type="ECO:0000256" key="1">
    <source>
        <dbReference type="ARBA" id="ARBA00004651"/>
    </source>
</evidence>
<evidence type="ECO:0000256" key="3">
    <source>
        <dbReference type="ARBA" id="ARBA00022679"/>
    </source>
</evidence>
<evidence type="ECO:0000313" key="10">
    <source>
        <dbReference type="EMBL" id="APE36884.1"/>
    </source>
</evidence>
<feature type="transmembrane region" description="Helical" evidence="9">
    <location>
        <begin position="69"/>
        <end position="92"/>
    </location>
</feature>
<feature type="transmembrane region" description="Helical" evidence="9">
    <location>
        <begin position="288"/>
        <end position="304"/>
    </location>
</feature>
<dbReference type="InterPro" id="IPR018584">
    <property type="entry name" value="GT87"/>
</dbReference>
<feature type="transmembrane region" description="Helical" evidence="9">
    <location>
        <begin position="266"/>
        <end position="282"/>
    </location>
</feature>
<comment type="similarity">
    <text evidence="7">Belongs to the glycosyltransferase 87 family.</text>
</comment>
<keyword evidence="3" id="KW-0808">Transferase</keyword>
<organism evidence="10 11">
    <name type="scientific">Nocardia mangyaensis</name>
    <dbReference type="NCBI Taxonomy" id="2213200"/>
    <lineage>
        <taxon>Bacteria</taxon>
        <taxon>Bacillati</taxon>
        <taxon>Actinomycetota</taxon>
        <taxon>Actinomycetes</taxon>
        <taxon>Mycobacteriales</taxon>
        <taxon>Nocardiaceae</taxon>
        <taxon>Nocardia</taxon>
    </lineage>
</organism>
<keyword evidence="11" id="KW-1185">Reference proteome</keyword>
<comment type="subcellular location">
    <subcellularLocation>
        <location evidence="1">Cell membrane</location>
        <topology evidence="1">Multi-pass membrane protein</topology>
    </subcellularLocation>
</comment>
<keyword evidence="4 9" id="KW-0812">Transmembrane</keyword>
<keyword evidence="5 9" id="KW-1133">Transmembrane helix</keyword>
<feature type="transmembrane region" description="Helical" evidence="9">
    <location>
        <begin position="316"/>
        <end position="336"/>
    </location>
</feature>
<feature type="transmembrane region" description="Helical" evidence="9">
    <location>
        <begin position="180"/>
        <end position="198"/>
    </location>
</feature>
<feature type="transmembrane region" description="Helical" evidence="9">
    <location>
        <begin position="155"/>
        <end position="174"/>
    </location>
</feature>
<dbReference type="Pfam" id="PF09594">
    <property type="entry name" value="GT87"/>
    <property type="match status" value="1"/>
</dbReference>
<name>A0A1J0VXV0_9NOCA</name>
<dbReference type="AlphaFoldDB" id="A0A1J0VXV0"/>
<keyword evidence="6 9" id="KW-0472">Membrane</keyword>
<evidence type="ECO:0000256" key="2">
    <source>
        <dbReference type="ARBA" id="ARBA00022475"/>
    </source>
</evidence>
<feature type="transmembrane region" description="Helical" evidence="9">
    <location>
        <begin position="99"/>
        <end position="118"/>
    </location>
</feature>
<evidence type="ECO:0000256" key="5">
    <source>
        <dbReference type="ARBA" id="ARBA00022989"/>
    </source>
</evidence>
<dbReference type="KEGG" id="nsl:BOX37_26450"/>
<feature type="region of interest" description="Disordered" evidence="8">
    <location>
        <begin position="382"/>
        <end position="403"/>
    </location>
</feature>
<evidence type="ECO:0000256" key="8">
    <source>
        <dbReference type="SAM" id="MobiDB-lite"/>
    </source>
</evidence>
<evidence type="ECO:0008006" key="12">
    <source>
        <dbReference type="Google" id="ProtNLM"/>
    </source>
</evidence>
<proteinExistence type="inferred from homology"/>
<dbReference type="GO" id="GO:0016758">
    <property type="term" value="F:hexosyltransferase activity"/>
    <property type="evidence" value="ECO:0007669"/>
    <property type="project" value="InterPro"/>
</dbReference>
<evidence type="ECO:0000256" key="9">
    <source>
        <dbReference type="SAM" id="Phobius"/>
    </source>
</evidence>
<reference evidence="10" key="1">
    <citation type="submission" date="2016-11" db="EMBL/GenBank/DDBJ databases">
        <authorList>
            <person name="Jaros S."/>
            <person name="Januszkiewicz K."/>
            <person name="Wedrychowicz H."/>
        </authorList>
    </citation>
    <scope>NUCLEOTIDE SEQUENCE [LARGE SCALE GENOMIC DNA]</scope>
    <source>
        <strain evidence="10">Y48</strain>
    </source>
</reference>
<evidence type="ECO:0000256" key="7">
    <source>
        <dbReference type="ARBA" id="ARBA00024033"/>
    </source>
</evidence>
<gene>
    <name evidence="10" type="ORF">BOX37_26450</name>
</gene>
<protein>
    <recommendedName>
        <fullName evidence="12">Glycosyltransferase</fullName>
    </recommendedName>
</protein>